<dbReference type="AlphaFoldDB" id="A0A9D1LVF9"/>
<evidence type="ECO:0000313" key="3">
    <source>
        <dbReference type="Proteomes" id="UP000824111"/>
    </source>
</evidence>
<accession>A0A9D1LVF9</accession>
<keyword evidence="1" id="KW-0732">Signal</keyword>
<organism evidence="2 3">
    <name type="scientific">Candidatus Avimonoglobus intestinipullorum</name>
    <dbReference type="NCBI Taxonomy" id="2840699"/>
    <lineage>
        <taxon>Bacteria</taxon>
        <taxon>Bacillati</taxon>
        <taxon>Bacillota</taxon>
        <taxon>Clostridia</taxon>
        <taxon>Eubacteriales</taxon>
        <taxon>Candidatus Avimonoglobus</taxon>
    </lineage>
</organism>
<dbReference type="Proteomes" id="UP000824111">
    <property type="component" value="Unassembled WGS sequence"/>
</dbReference>
<protein>
    <recommendedName>
        <fullName evidence="4">Lipoprotein</fullName>
    </recommendedName>
</protein>
<reference evidence="2" key="2">
    <citation type="journal article" date="2021" name="PeerJ">
        <title>Extensive microbial diversity within the chicken gut microbiome revealed by metagenomics and culture.</title>
        <authorList>
            <person name="Gilroy R."/>
            <person name="Ravi A."/>
            <person name="Getino M."/>
            <person name="Pursley I."/>
            <person name="Horton D.L."/>
            <person name="Alikhan N.F."/>
            <person name="Baker D."/>
            <person name="Gharbi K."/>
            <person name="Hall N."/>
            <person name="Watson M."/>
            <person name="Adriaenssens E.M."/>
            <person name="Foster-Nyarko E."/>
            <person name="Jarju S."/>
            <person name="Secka A."/>
            <person name="Antonio M."/>
            <person name="Oren A."/>
            <person name="Chaudhuri R.R."/>
            <person name="La Ragione R."/>
            <person name="Hildebrand F."/>
            <person name="Pallen M.J."/>
        </authorList>
    </citation>
    <scope>NUCLEOTIDE SEQUENCE</scope>
    <source>
        <strain evidence="2">ChiSjej4B22-9803</strain>
    </source>
</reference>
<dbReference type="PROSITE" id="PS51257">
    <property type="entry name" value="PROKAR_LIPOPROTEIN"/>
    <property type="match status" value="1"/>
</dbReference>
<gene>
    <name evidence="2" type="ORF">IAB04_05015</name>
</gene>
<evidence type="ECO:0000256" key="1">
    <source>
        <dbReference type="SAM" id="SignalP"/>
    </source>
</evidence>
<dbReference type="EMBL" id="DVND01000132">
    <property type="protein sequence ID" value="HIU48702.1"/>
    <property type="molecule type" value="Genomic_DNA"/>
</dbReference>
<feature type="chain" id="PRO_5038460565" description="Lipoprotein" evidence="1">
    <location>
        <begin position="23"/>
        <end position="189"/>
    </location>
</feature>
<proteinExistence type="predicted"/>
<sequence>MMKKVLLVLMMAALCLAGGCKAKVQTEETPFDMAQAEELITRVEEPVLELYGKETVPRIEYDALLKDMNMFLQEKAANIVDTFFDGKELADESIQELKVVQENFYPTILHNGFEIAEAKTVKTTEADGTVTERLEIREEYTGDNEKMQQERFSRTYIFKKEENAFLFEKFEGTLNYMGTEYDALKNDLK</sequence>
<feature type="signal peptide" evidence="1">
    <location>
        <begin position="1"/>
        <end position="22"/>
    </location>
</feature>
<evidence type="ECO:0008006" key="4">
    <source>
        <dbReference type="Google" id="ProtNLM"/>
    </source>
</evidence>
<comment type="caution">
    <text evidence="2">The sequence shown here is derived from an EMBL/GenBank/DDBJ whole genome shotgun (WGS) entry which is preliminary data.</text>
</comment>
<reference evidence="2" key="1">
    <citation type="submission" date="2020-10" db="EMBL/GenBank/DDBJ databases">
        <authorList>
            <person name="Gilroy R."/>
        </authorList>
    </citation>
    <scope>NUCLEOTIDE SEQUENCE</scope>
    <source>
        <strain evidence="2">ChiSjej4B22-9803</strain>
    </source>
</reference>
<name>A0A9D1LVF9_9FIRM</name>
<evidence type="ECO:0000313" key="2">
    <source>
        <dbReference type="EMBL" id="HIU48702.1"/>
    </source>
</evidence>